<keyword evidence="4" id="KW-1185">Reference proteome</keyword>
<dbReference type="InterPro" id="IPR036465">
    <property type="entry name" value="vWFA_dom_sf"/>
</dbReference>
<dbReference type="InterPro" id="IPR002035">
    <property type="entry name" value="VWF_A"/>
</dbReference>
<proteinExistence type="predicted"/>
<dbReference type="SMART" id="SM00327">
    <property type="entry name" value="VWA"/>
    <property type="match status" value="1"/>
</dbReference>
<sequence length="452" mass="49445">MRAFAILTLAAINVFAQQNEQYEGSAGLQDVMFELDAIAQESGVACPADVLFVLDATGSMKDVFEDSLNYITKVLQGLTISPNADRVGVIVYSSSTKQKEKIPLGSINDPAQLTKAVQALPFLSGTTATGAALGFAEQALRNRRADVHTTVVVITDGFSYDSTERTATQLRNHPNTVVLAVTMGHVFLRRELEKITGSAETVLSGPTSYGQLVKLIKTCENDNAKQENQDENEGSASLRSYATTDNLGRYLVSIPPVPEYSGDEASGESSYGQSCLYDVVLVFDASGSLEGRFEEQLKVANRLIDVFDVDTGETQIAAIKYAGKGKCRLIFDFNFEMPLKLLIRPVLSEKSCARNNCPPAILIVQGCIESNGYMPTVPYIKRKHPTKTLTINQCVTRPQDKIPLCIPFISDEMSSSIRLCLKNSDLDGFVNFVDIPPDNLKLRLREQSNQKS</sequence>
<dbReference type="PROSITE" id="PS50234">
    <property type="entry name" value="VWFA"/>
    <property type="match status" value="2"/>
</dbReference>
<gene>
    <name evidence="3" type="ORF">ANCCEY_11080</name>
</gene>
<evidence type="ECO:0000256" key="1">
    <source>
        <dbReference type="SAM" id="SignalP"/>
    </source>
</evidence>
<organism evidence="3 4">
    <name type="scientific">Ancylostoma ceylanicum</name>
    <dbReference type="NCBI Taxonomy" id="53326"/>
    <lineage>
        <taxon>Eukaryota</taxon>
        <taxon>Metazoa</taxon>
        <taxon>Ecdysozoa</taxon>
        <taxon>Nematoda</taxon>
        <taxon>Chromadorea</taxon>
        <taxon>Rhabditida</taxon>
        <taxon>Rhabditina</taxon>
        <taxon>Rhabditomorpha</taxon>
        <taxon>Strongyloidea</taxon>
        <taxon>Ancylostomatidae</taxon>
        <taxon>Ancylostomatinae</taxon>
        <taxon>Ancylostoma</taxon>
    </lineage>
</organism>
<dbReference type="SUPFAM" id="SSF53300">
    <property type="entry name" value="vWA-like"/>
    <property type="match status" value="2"/>
</dbReference>
<dbReference type="PANTHER" id="PTHR24020:SF84">
    <property type="entry name" value="VWFA DOMAIN-CONTAINING PROTEIN"/>
    <property type="match status" value="1"/>
</dbReference>
<protein>
    <submittedName>
        <fullName evidence="3">von Willebrand factor type A domain protein</fullName>
    </submittedName>
</protein>
<keyword evidence="1" id="KW-0732">Signal</keyword>
<evidence type="ECO:0000313" key="3">
    <source>
        <dbReference type="EMBL" id="EPB69820.1"/>
    </source>
</evidence>
<dbReference type="Pfam" id="PF00092">
    <property type="entry name" value="VWA"/>
    <property type="match status" value="2"/>
</dbReference>
<dbReference type="PANTHER" id="PTHR24020">
    <property type="entry name" value="COLLAGEN ALPHA"/>
    <property type="match status" value="1"/>
</dbReference>
<evidence type="ECO:0000313" key="4">
    <source>
        <dbReference type="Proteomes" id="UP000054495"/>
    </source>
</evidence>
<accession>A0A0D6LCM3</accession>
<feature type="signal peptide" evidence="1">
    <location>
        <begin position="1"/>
        <end position="16"/>
    </location>
</feature>
<reference evidence="3 4" key="1">
    <citation type="submission" date="2013-05" db="EMBL/GenBank/DDBJ databases">
        <title>Draft genome of the parasitic nematode Anyclostoma ceylanicum.</title>
        <authorList>
            <person name="Mitreva M."/>
        </authorList>
    </citation>
    <scope>NUCLEOTIDE SEQUENCE [LARGE SCALE GENOMIC DNA]</scope>
</reference>
<feature type="chain" id="PRO_5002306964" evidence="1">
    <location>
        <begin position="17"/>
        <end position="452"/>
    </location>
</feature>
<dbReference type="EMBL" id="KE125250">
    <property type="protein sequence ID" value="EPB69820.1"/>
    <property type="molecule type" value="Genomic_DNA"/>
</dbReference>
<feature type="domain" description="VWFA" evidence="2">
    <location>
        <begin position="49"/>
        <end position="247"/>
    </location>
</feature>
<name>A0A0D6LCM3_9BILA</name>
<evidence type="ECO:0000259" key="2">
    <source>
        <dbReference type="PROSITE" id="PS50234"/>
    </source>
</evidence>
<dbReference type="Proteomes" id="UP000054495">
    <property type="component" value="Unassembled WGS sequence"/>
</dbReference>
<dbReference type="Gene3D" id="3.40.50.410">
    <property type="entry name" value="von Willebrand factor, type A domain"/>
    <property type="match status" value="2"/>
</dbReference>
<dbReference type="InterPro" id="IPR050525">
    <property type="entry name" value="ECM_Assembly_Org"/>
</dbReference>
<dbReference type="AlphaFoldDB" id="A0A0D6LCM3"/>
<feature type="domain" description="VWFA" evidence="2">
    <location>
        <begin position="278"/>
        <end position="334"/>
    </location>
</feature>